<accession>A0ABD3JNI3</accession>
<dbReference type="PANTHER" id="PTHR34145">
    <property type="entry name" value="OS02G0105600 PROTEIN"/>
    <property type="match status" value="1"/>
</dbReference>
<dbReference type="SUPFAM" id="SSF52047">
    <property type="entry name" value="RNI-like"/>
    <property type="match status" value="1"/>
</dbReference>
<dbReference type="Proteomes" id="UP001634007">
    <property type="component" value="Unassembled WGS sequence"/>
</dbReference>
<reference evidence="1 2" key="1">
    <citation type="submission" date="2024-11" db="EMBL/GenBank/DDBJ databases">
        <title>Chromosome-level genome assembly of Eucalyptus globulus Labill. provides insights into its genome evolution.</title>
        <authorList>
            <person name="Li X."/>
        </authorList>
    </citation>
    <scope>NUCLEOTIDE SEQUENCE [LARGE SCALE GENOMIC DNA]</scope>
    <source>
        <strain evidence="1">CL2024</strain>
        <tissue evidence="1">Fresh tender leaves</tissue>
    </source>
</reference>
<dbReference type="EMBL" id="JBJKBG010000007">
    <property type="protein sequence ID" value="KAL3729379.1"/>
    <property type="molecule type" value="Genomic_DNA"/>
</dbReference>
<dbReference type="Gene3D" id="3.80.10.10">
    <property type="entry name" value="Ribonuclease Inhibitor"/>
    <property type="match status" value="1"/>
</dbReference>
<dbReference type="InterPro" id="IPR053772">
    <property type="entry name" value="At1g61320/At1g61330-like"/>
</dbReference>
<dbReference type="AlphaFoldDB" id="A0ABD3JNI3"/>
<keyword evidence="2" id="KW-1185">Reference proteome</keyword>
<name>A0ABD3JNI3_EUCGL</name>
<proteinExistence type="predicted"/>
<protein>
    <submittedName>
        <fullName evidence="1">Uncharacterized protein</fullName>
    </submittedName>
</protein>
<evidence type="ECO:0000313" key="1">
    <source>
        <dbReference type="EMBL" id="KAL3729379.1"/>
    </source>
</evidence>
<organism evidence="1 2">
    <name type="scientific">Eucalyptus globulus</name>
    <name type="common">Tasmanian blue gum</name>
    <dbReference type="NCBI Taxonomy" id="34317"/>
    <lineage>
        <taxon>Eukaryota</taxon>
        <taxon>Viridiplantae</taxon>
        <taxon>Streptophyta</taxon>
        <taxon>Embryophyta</taxon>
        <taxon>Tracheophyta</taxon>
        <taxon>Spermatophyta</taxon>
        <taxon>Magnoliopsida</taxon>
        <taxon>eudicotyledons</taxon>
        <taxon>Gunneridae</taxon>
        <taxon>Pentapetalae</taxon>
        <taxon>rosids</taxon>
        <taxon>malvids</taxon>
        <taxon>Myrtales</taxon>
        <taxon>Myrtaceae</taxon>
        <taxon>Myrtoideae</taxon>
        <taxon>Eucalypteae</taxon>
        <taxon>Eucalyptus</taxon>
    </lineage>
</organism>
<sequence length="435" mass="49917">MIQEIMSRLSPRHATQMDILSKDWNCAFNTLPALEFDEKTFGSKDDDGHDTFLEYIDRYITRRHELNLSIDSMSLFIFSRGNKLNPIVPKWIDIASSLNLRRLSLGRIVNYPDRRWYMQICPDLVSDTISVLRVSHLSMEGVKTRLPRLEELVLHRVEKSDEFSNKLMLSCPALRRVELIDCSNSKDLLICGPKLETFEASGMSDKGNLSISTSAPNLVSFSYTSNFSMAYLYEELSALQVHGSRNLRELALDLRMVEIRTIRKTVSQLHLLETLRLKGRPSTERIRVTHKNLKHLALTGFNYLIRVKTQTPNLVSFQYDGPNILVIGPRDSTTLANARLEVDFGVRNKRRSYLKAAKFLRYFGHCDSLTLICKEVKALVLPEEIKSEMLPPLQNVKHLRLQILCNTPEDIDTSSRLTESLRWMSPNLETLVVSS</sequence>
<comment type="caution">
    <text evidence="1">The sequence shown here is derived from an EMBL/GenBank/DDBJ whole genome shotgun (WGS) entry which is preliminary data.</text>
</comment>
<gene>
    <name evidence="1" type="ORF">ACJRO7_026488</name>
</gene>
<dbReference type="PANTHER" id="PTHR34145:SF28">
    <property type="entry name" value="F-BOX DOMAIN-CONTAINING PROTEIN"/>
    <property type="match status" value="1"/>
</dbReference>
<dbReference type="InterPro" id="IPR032675">
    <property type="entry name" value="LRR_dom_sf"/>
</dbReference>
<evidence type="ECO:0000313" key="2">
    <source>
        <dbReference type="Proteomes" id="UP001634007"/>
    </source>
</evidence>